<accession>A0A7Y2EA76</accession>
<evidence type="ECO:0000256" key="1">
    <source>
        <dbReference type="SAM" id="MobiDB-lite"/>
    </source>
</evidence>
<evidence type="ECO:0000313" key="2">
    <source>
        <dbReference type="EMBL" id="NNF07405.1"/>
    </source>
</evidence>
<name>A0A7Y2EA76_UNCEI</name>
<dbReference type="Proteomes" id="UP000547674">
    <property type="component" value="Unassembled WGS sequence"/>
</dbReference>
<dbReference type="AlphaFoldDB" id="A0A7Y2EA76"/>
<proteinExistence type="predicted"/>
<feature type="compositionally biased region" description="Polar residues" evidence="1">
    <location>
        <begin position="68"/>
        <end position="82"/>
    </location>
</feature>
<feature type="region of interest" description="Disordered" evidence="1">
    <location>
        <begin position="63"/>
        <end position="82"/>
    </location>
</feature>
<dbReference type="EMBL" id="JABDJR010000470">
    <property type="protein sequence ID" value="NNF07405.1"/>
    <property type="molecule type" value="Genomic_DNA"/>
</dbReference>
<organism evidence="2 3">
    <name type="scientific">Eiseniibacteriota bacterium</name>
    <dbReference type="NCBI Taxonomy" id="2212470"/>
    <lineage>
        <taxon>Bacteria</taxon>
        <taxon>Candidatus Eiseniibacteriota</taxon>
    </lineage>
</organism>
<sequence>MESIKKSKVSARLKEAATGARAILCALLIPLIFGAKAEEAQASPQPTDISFSETGEIQYPTDLVMTPLENNDPPTSNTRCGR</sequence>
<protein>
    <submittedName>
        <fullName evidence="2">Uncharacterized protein</fullName>
    </submittedName>
</protein>
<comment type="caution">
    <text evidence="2">The sequence shown here is derived from an EMBL/GenBank/DDBJ whole genome shotgun (WGS) entry which is preliminary data.</text>
</comment>
<evidence type="ECO:0000313" key="3">
    <source>
        <dbReference type="Proteomes" id="UP000547674"/>
    </source>
</evidence>
<gene>
    <name evidence="2" type="ORF">HKN21_11640</name>
</gene>
<reference evidence="2 3" key="1">
    <citation type="submission" date="2020-03" db="EMBL/GenBank/DDBJ databases">
        <title>Metabolic flexibility allows generalist bacteria to become dominant in a frequently disturbed ecosystem.</title>
        <authorList>
            <person name="Chen Y.-J."/>
            <person name="Leung P.M."/>
            <person name="Bay S.K."/>
            <person name="Hugenholtz P."/>
            <person name="Kessler A.J."/>
            <person name="Shelley G."/>
            <person name="Waite D.W."/>
            <person name="Cook P.L."/>
            <person name="Greening C."/>
        </authorList>
    </citation>
    <scope>NUCLEOTIDE SEQUENCE [LARGE SCALE GENOMIC DNA]</scope>
    <source>
        <strain evidence="2">SS_bin_28</strain>
    </source>
</reference>